<dbReference type="InterPro" id="IPR041562">
    <property type="entry name" value="MCM_lid"/>
</dbReference>
<dbReference type="PROSITE" id="PS00847">
    <property type="entry name" value="MCM_1"/>
    <property type="match status" value="1"/>
</dbReference>
<dbReference type="SUPFAM" id="SSF52540">
    <property type="entry name" value="P-loop containing nucleoside triphosphate hydrolases"/>
    <property type="match status" value="1"/>
</dbReference>
<comment type="function">
    <text evidence="14">Acts as component of the MCM2-7 complex (MCM complex) which is the replicative helicase essential for 'once per cell cycle' DNA replication initiation and elongation in eukaryotic cells. The active ATPase sites in the MCM2-7 ring are formed through the interaction surfaces of two neighboring subunits such that a critical structure of a conserved arginine finger motif is provided in trans relative to the ATP-binding site of the Walker A box of the adjacent subunit. The six ATPase active sites, however, are likely to contribute differentially to the complex helicase activity.</text>
</comment>
<dbReference type="GO" id="GO:0005524">
    <property type="term" value="F:ATP binding"/>
    <property type="evidence" value="ECO:0007669"/>
    <property type="project" value="UniProtKB-UniRule"/>
</dbReference>
<dbReference type="Pfam" id="PF17207">
    <property type="entry name" value="MCM_OB"/>
    <property type="match status" value="1"/>
</dbReference>
<evidence type="ECO:0000256" key="15">
    <source>
        <dbReference type="SAM" id="MobiDB-lite"/>
    </source>
</evidence>
<dbReference type="Pfam" id="PF17855">
    <property type="entry name" value="MCM_lid"/>
    <property type="match status" value="1"/>
</dbReference>
<comment type="catalytic activity">
    <reaction evidence="14">
        <text>ATP + H2O = ADP + phosphate + H(+)</text>
        <dbReference type="Rhea" id="RHEA:13065"/>
        <dbReference type="ChEBI" id="CHEBI:15377"/>
        <dbReference type="ChEBI" id="CHEBI:15378"/>
        <dbReference type="ChEBI" id="CHEBI:30616"/>
        <dbReference type="ChEBI" id="CHEBI:43474"/>
        <dbReference type="ChEBI" id="CHEBI:456216"/>
        <dbReference type="EC" id="3.6.4.12"/>
    </reaction>
</comment>
<accession>A0A7K8CHL8</accession>
<evidence type="ECO:0000256" key="7">
    <source>
        <dbReference type="ARBA" id="ARBA00022801"/>
    </source>
</evidence>
<dbReference type="AlphaFoldDB" id="A0A7K8CHL8"/>
<dbReference type="Proteomes" id="UP000564948">
    <property type="component" value="Unassembled WGS sequence"/>
</dbReference>
<dbReference type="PANTHER" id="PTHR11630:SF106">
    <property type="entry name" value="DNA REPLICATION LICENSING FACTOR MCM3"/>
    <property type="match status" value="1"/>
</dbReference>
<keyword evidence="8 14" id="KW-0347">Helicase</keyword>
<evidence type="ECO:0000256" key="1">
    <source>
        <dbReference type="ARBA" id="ARBA00004123"/>
    </source>
</evidence>
<dbReference type="InterPro" id="IPR001208">
    <property type="entry name" value="MCM_dom"/>
</dbReference>
<feature type="region of interest" description="Disordered" evidence="15">
    <location>
        <begin position="665"/>
        <end position="739"/>
    </location>
</feature>
<dbReference type="Pfam" id="PF14551">
    <property type="entry name" value="MCM_N"/>
    <property type="match status" value="1"/>
</dbReference>
<keyword evidence="10 13" id="KW-0238">DNA-binding</keyword>
<dbReference type="Pfam" id="PF00493">
    <property type="entry name" value="MCM"/>
    <property type="match status" value="1"/>
</dbReference>
<evidence type="ECO:0000256" key="13">
    <source>
        <dbReference type="RuleBase" id="RU004070"/>
    </source>
</evidence>
<name>A0A7K8CHL8_9CORV</name>
<dbReference type="SMART" id="SM00350">
    <property type="entry name" value="MCM"/>
    <property type="match status" value="1"/>
</dbReference>
<evidence type="ECO:0000256" key="5">
    <source>
        <dbReference type="ARBA" id="ARBA00022705"/>
    </source>
</evidence>
<organism evidence="17 18">
    <name type="scientific">Rhagologus leucostigma</name>
    <dbReference type="NCBI Taxonomy" id="156170"/>
    <lineage>
        <taxon>Eukaryota</taxon>
        <taxon>Metazoa</taxon>
        <taxon>Chordata</taxon>
        <taxon>Craniata</taxon>
        <taxon>Vertebrata</taxon>
        <taxon>Euteleostomi</taxon>
        <taxon>Archelosauria</taxon>
        <taxon>Archosauria</taxon>
        <taxon>Dinosauria</taxon>
        <taxon>Saurischia</taxon>
        <taxon>Theropoda</taxon>
        <taxon>Coelurosauria</taxon>
        <taxon>Aves</taxon>
        <taxon>Neognathae</taxon>
        <taxon>Neoaves</taxon>
        <taxon>Telluraves</taxon>
        <taxon>Australaves</taxon>
        <taxon>Passeriformes</taxon>
        <taxon>Corvoidea</taxon>
        <taxon>Pachycephalidae</taxon>
        <taxon>Rhagologus</taxon>
    </lineage>
</organism>
<dbReference type="InterPro" id="IPR027417">
    <property type="entry name" value="P-loop_NTPase"/>
</dbReference>
<gene>
    <name evidence="17" type="primary">Mcm3</name>
    <name evidence="17" type="ORF">RHALEU_R12762</name>
</gene>
<dbReference type="EC" id="3.6.4.12" evidence="14"/>
<keyword evidence="12" id="KW-0131">Cell cycle</keyword>
<dbReference type="GO" id="GO:0017116">
    <property type="term" value="F:single-stranded DNA helicase activity"/>
    <property type="evidence" value="ECO:0007669"/>
    <property type="project" value="TreeGrafter"/>
</dbReference>
<evidence type="ECO:0000256" key="6">
    <source>
        <dbReference type="ARBA" id="ARBA00022741"/>
    </source>
</evidence>
<dbReference type="GO" id="GO:0000727">
    <property type="term" value="P:double-strand break repair via break-induced replication"/>
    <property type="evidence" value="ECO:0007669"/>
    <property type="project" value="TreeGrafter"/>
</dbReference>
<dbReference type="CDD" id="cd17754">
    <property type="entry name" value="MCM3"/>
    <property type="match status" value="1"/>
</dbReference>
<dbReference type="FunFam" id="3.30.1640.10:FF:000002">
    <property type="entry name" value="DNA helicase"/>
    <property type="match status" value="1"/>
</dbReference>
<dbReference type="FunFam" id="2.20.28.10:FF:000006">
    <property type="entry name" value="DNA helicase"/>
    <property type="match status" value="1"/>
</dbReference>
<dbReference type="Gene3D" id="3.30.1640.10">
    <property type="entry name" value="mini-chromosome maintenance (MCM) complex, chain A, domain 1"/>
    <property type="match status" value="1"/>
</dbReference>
<dbReference type="InterPro" id="IPR056575">
    <property type="entry name" value="WH_MCM3_C"/>
</dbReference>
<dbReference type="InterPro" id="IPR012340">
    <property type="entry name" value="NA-bd_OB-fold"/>
</dbReference>
<comment type="subunit">
    <text evidence="14">Component of the MCM2-7 complex.</text>
</comment>
<dbReference type="PANTHER" id="PTHR11630">
    <property type="entry name" value="DNA REPLICATION LICENSING FACTOR MCM FAMILY MEMBER"/>
    <property type="match status" value="1"/>
</dbReference>
<dbReference type="SMART" id="SM00382">
    <property type="entry name" value="AAA"/>
    <property type="match status" value="1"/>
</dbReference>
<dbReference type="PROSITE" id="PS50051">
    <property type="entry name" value="MCM_2"/>
    <property type="match status" value="1"/>
</dbReference>
<sequence length="812" mass="91539">GSMAAPAGVLEDAELREAQRDYLDFLDDEEDQGIYQSKVRDMISDNQYRLIVNINDLRRKNEKRASRLLSNAFEELIAFQRALKDFVASVDATYAKQYEDFYIGLEGSFGSKHVSPRTLTACFLSCIVCVEGIVTKCSLVRPKVVRSVHYCPATKKTIERRYTDMTSLDAFPSSSIYPTKDEENNPLETEFGLSVYKDHQTITIQEMPEKAPAGQLPRSVDVVLDDDLVDRVKPGDRIQVVGMYRCLPGKKGGYTSGTFRTILIACHVKQMSKDVRPLYSASDVAKIKRFSKSRSKDIFDQLARSLAPSIHGHEYIKKAILCMLLGGVEKILENGSRIRGDINILLIGDPSVAKSQLLRYVLSTAPRAIPTTGRGSSGVGLTAAVTTDQETGERRLEAGAMVLADRGVVCIDEFDKMSDIDRTAIHEVMEQGRVTIAKAGIQARLNSRCSVLAAANPVYGRYDQYKTPMENIGLQDSLLSRFDLLFIVLDQMDPEQDREISDHVLRMHRYRNPNEQDGDAMPLGSAVEMLATDDPDFMQEEEQELQVYEKHDDLLHGPNRRKEKVVSMEFMRKYIHVAKMIKPVLTEESASYIAEEYSRLRSQSQMNSDVARTSPITARTLETLIRLSTAHAKARMNKTVDLQDAEAALELVQFAYFKKVLEKEKKRRKPVEDDSETEEEDQESQDKEERRKRRRKKARTEGEEGSYDPYDFSDAEEEMPQVQSHPPKTPEASGAGKGKKLELAESRLKAFKAALLEVFKVSHAQSVGLKVVMESINRDNPEPFSEAEVKVALAHMQDDNQIMVSDDIIFLI</sequence>
<dbReference type="InterPro" id="IPR027925">
    <property type="entry name" value="MCM_N"/>
</dbReference>
<keyword evidence="6 13" id="KW-0547">Nucleotide-binding</keyword>
<feature type="domain" description="MCM C-terminal AAA(+) ATPase" evidence="16">
    <location>
        <begin position="298"/>
        <end position="504"/>
    </location>
</feature>
<dbReference type="Pfam" id="PF23191">
    <property type="entry name" value="WHD_MCM3_C"/>
    <property type="match status" value="1"/>
</dbReference>
<evidence type="ECO:0000256" key="3">
    <source>
        <dbReference type="ARBA" id="ARBA00008010"/>
    </source>
</evidence>
<feature type="non-terminal residue" evidence="17">
    <location>
        <position position="1"/>
    </location>
</feature>
<dbReference type="GO" id="GO:0006271">
    <property type="term" value="P:DNA strand elongation involved in DNA replication"/>
    <property type="evidence" value="ECO:0007669"/>
    <property type="project" value="TreeGrafter"/>
</dbReference>
<dbReference type="GO" id="GO:0003697">
    <property type="term" value="F:single-stranded DNA binding"/>
    <property type="evidence" value="ECO:0007669"/>
    <property type="project" value="TreeGrafter"/>
</dbReference>
<dbReference type="Gene3D" id="2.40.50.140">
    <property type="entry name" value="Nucleic acid-binding proteins"/>
    <property type="match status" value="1"/>
</dbReference>
<evidence type="ECO:0000256" key="8">
    <source>
        <dbReference type="ARBA" id="ARBA00022806"/>
    </source>
</evidence>
<keyword evidence="5 14" id="KW-0235">DNA replication</keyword>
<dbReference type="PRINTS" id="PR01657">
    <property type="entry name" value="MCMFAMILY"/>
</dbReference>
<evidence type="ECO:0000256" key="4">
    <source>
        <dbReference type="ARBA" id="ARBA00022454"/>
    </source>
</evidence>
<dbReference type="GO" id="GO:0005634">
    <property type="term" value="C:nucleus"/>
    <property type="evidence" value="ECO:0007669"/>
    <property type="project" value="UniProtKB-SubCell"/>
</dbReference>
<evidence type="ECO:0000256" key="10">
    <source>
        <dbReference type="ARBA" id="ARBA00023125"/>
    </source>
</evidence>
<dbReference type="Gene3D" id="2.20.28.10">
    <property type="match status" value="1"/>
</dbReference>
<evidence type="ECO:0000259" key="16">
    <source>
        <dbReference type="PROSITE" id="PS50051"/>
    </source>
</evidence>
<keyword evidence="9 13" id="KW-0067">ATP-binding</keyword>
<dbReference type="GO" id="GO:1902975">
    <property type="term" value="P:mitotic DNA replication initiation"/>
    <property type="evidence" value="ECO:0007669"/>
    <property type="project" value="TreeGrafter"/>
</dbReference>
<dbReference type="Gene3D" id="3.40.50.300">
    <property type="entry name" value="P-loop containing nucleotide triphosphate hydrolases"/>
    <property type="match status" value="1"/>
</dbReference>
<dbReference type="InterPro" id="IPR031327">
    <property type="entry name" value="MCM"/>
</dbReference>
<evidence type="ECO:0000313" key="17">
    <source>
        <dbReference type="EMBL" id="NXB26655.1"/>
    </source>
</evidence>
<comment type="subcellular location">
    <subcellularLocation>
        <location evidence="2">Chromosome</location>
    </subcellularLocation>
    <subcellularLocation>
        <location evidence="1 14">Nucleus</location>
    </subcellularLocation>
</comment>
<feature type="non-terminal residue" evidence="17">
    <location>
        <position position="812"/>
    </location>
</feature>
<proteinExistence type="inferred from homology"/>
<dbReference type="GO" id="GO:0016787">
    <property type="term" value="F:hydrolase activity"/>
    <property type="evidence" value="ECO:0007669"/>
    <property type="project" value="UniProtKB-KW"/>
</dbReference>
<keyword evidence="11 14" id="KW-0539">Nucleus</keyword>
<dbReference type="EMBL" id="VZTD01006011">
    <property type="protein sequence ID" value="NXB26655.1"/>
    <property type="molecule type" value="Genomic_DNA"/>
</dbReference>
<keyword evidence="18" id="KW-1185">Reference proteome</keyword>
<feature type="compositionally biased region" description="Acidic residues" evidence="15">
    <location>
        <begin position="703"/>
        <end position="719"/>
    </location>
</feature>
<comment type="caution">
    <text evidence="17">The sequence shown here is derived from an EMBL/GenBank/DDBJ whole genome shotgun (WGS) entry which is preliminary data.</text>
</comment>
<dbReference type="SUPFAM" id="SSF50249">
    <property type="entry name" value="Nucleic acid-binding proteins"/>
    <property type="match status" value="1"/>
</dbReference>
<dbReference type="InterPro" id="IPR033762">
    <property type="entry name" value="MCM_OB"/>
</dbReference>
<dbReference type="InterPro" id="IPR018525">
    <property type="entry name" value="MCM_CS"/>
</dbReference>
<dbReference type="GO" id="GO:0042555">
    <property type="term" value="C:MCM complex"/>
    <property type="evidence" value="ECO:0007669"/>
    <property type="project" value="UniProtKB-UniRule"/>
</dbReference>
<evidence type="ECO:0000256" key="14">
    <source>
        <dbReference type="RuleBase" id="RU368061"/>
    </source>
</evidence>
<comment type="similarity">
    <text evidence="3 13">Belongs to the MCM family.</text>
</comment>
<evidence type="ECO:0000256" key="9">
    <source>
        <dbReference type="ARBA" id="ARBA00022840"/>
    </source>
</evidence>
<reference evidence="17 18" key="1">
    <citation type="submission" date="2019-09" db="EMBL/GenBank/DDBJ databases">
        <title>Bird 10,000 Genomes (B10K) Project - Family phase.</title>
        <authorList>
            <person name="Zhang G."/>
        </authorList>
    </citation>
    <scope>NUCLEOTIDE SEQUENCE [LARGE SCALE GENOMIC DNA]</scope>
    <source>
        <strain evidence="17">B10K-DU-029-40</strain>
        <tissue evidence="17">Muscle</tissue>
    </source>
</reference>
<evidence type="ECO:0000313" key="18">
    <source>
        <dbReference type="Proteomes" id="UP000564948"/>
    </source>
</evidence>
<dbReference type="InterPro" id="IPR003593">
    <property type="entry name" value="AAA+_ATPase"/>
</dbReference>
<protein>
    <recommendedName>
        <fullName evidence="14">DNA replication licensing factor MCM3</fullName>
        <ecNumber evidence="14">3.6.4.12</ecNumber>
    </recommendedName>
</protein>
<keyword evidence="4" id="KW-0158">Chromosome</keyword>
<dbReference type="GO" id="GO:0005694">
    <property type="term" value="C:chromosome"/>
    <property type="evidence" value="ECO:0007669"/>
    <property type="project" value="UniProtKB-SubCell"/>
</dbReference>
<keyword evidence="7 14" id="KW-0378">Hydrolase</keyword>
<evidence type="ECO:0000256" key="12">
    <source>
        <dbReference type="ARBA" id="ARBA00023306"/>
    </source>
</evidence>
<evidence type="ECO:0000256" key="2">
    <source>
        <dbReference type="ARBA" id="ARBA00004286"/>
    </source>
</evidence>
<dbReference type="InterPro" id="IPR008046">
    <property type="entry name" value="Mcm3"/>
</dbReference>
<dbReference type="PRINTS" id="PR01659">
    <property type="entry name" value="MCMPROTEIN3"/>
</dbReference>
<feature type="compositionally biased region" description="Acidic residues" evidence="15">
    <location>
        <begin position="673"/>
        <end position="683"/>
    </location>
</feature>
<evidence type="ECO:0000256" key="11">
    <source>
        <dbReference type="ARBA" id="ARBA00023242"/>
    </source>
</evidence>